<dbReference type="RefSeq" id="WP_047877490.1">
    <property type="nucleotide sequence ID" value="NZ_LDOT01000002.1"/>
</dbReference>
<keyword evidence="2" id="KW-1185">Reference proteome</keyword>
<dbReference type="AlphaFoldDB" id="A0A0J1HCI3"/>
<sequence length="236" mass="27223">MMKPTSVLAQPSTAFHQCNKTFNYQLYFNNLKIGQFTRTLNWKDSQANINSYSTVNVLATKTRFRQQSIIYWSAQQQSFLTKSFKRDINGLLGGSTQATFSNHGLQSEVSVDGTKNSYTSNKQPLLDADAIGSQIRLMLIEGKTQFNFKMQDTDEVNHYYFQVKGKETINSNFGKIRTIRVEQIKKNDRKFVMWFSPDIDYQLVRATYQRKILDLKAVMLSKRISCPPQQVVVKTP</sequence>
<evidence type="ECO:0008006" key="3">
    <source>
        <dbReference type="Google" id="ProtNLM"/>
    </source>
</evidence>
<name>A0A0J1HCI3_9GAMM</name>
<reference evidence="1 2" key="1">
    <citation type="submission" date="2015-05" db="EMBL/GenBank/DDBJ databases">
        <title>Photobacterium galathea sp. nov.</title>
        <authorList>
            <person name="Machado H."/>
            <person name="Gram L."/>
        </authorList>
    </citation>
    <scope>NUCLEOTIDE SEQUENCE [LARGE SCALE GENOMIC DNA]</scope>
    <source>
        <strain evidence="1 2">CGMCC 1.12159</strain>
    </source>
</reference>
<dbReference type="STRING" id="1195763.ABT56_01340"/>
<dbReference type="PATRIC" id="fig|1195763.3.peg.297"/>
<dbReference type="OrthoDB" id="5875477at2"/>
<evidence type="ECO:0000313" key="1">
    <source>
        <dbReference type="EMBL" id="KLV09326.1"/>
    </source>
</evidence>
<dbReference type="EMBL" id="LDOT01000002">
    <property type="protein sequence ID" value="KLV09326.1"/>
    <property type="molecule type" value="Genomic_DNA"/>
</dbReference>
<comment type="caution">
    <text evidence="1">The sequence shown here is derived from an EMBL/GenBank/DDBJ whole genome shotgun (WGS) entry which is preliminary data.</text>
</comment>
<evidence type="ECO:0000313" key="2">
    <source>
        <dbReference type="Proteomes" id="UP000036097"/>
    </source>
</evidence>
<organism evidence="1 2">
    <name type="scientific">Photobacterium aquae</name>
    <dbReference type="NCBI Taxonomy" id="1195763"/>
    <lineage>
        <taxon>Bacteria</taxon>
        <taxon>Pseudomonadati</taxon>
        <taxon>Pseudomonadota</taxon>
        <taxon>Gammaproteobacteria</taxon>
        <taxon>Vibrionales</taxon>
        <taxon>Vibrionaceae</taxon>
        <taxon>Photobacterium</taxon>
    </lineage>
</organism>
<dbReference type="Pfam" id="PF11306">
    <property type="entry name" value="DUF3108"/>
    <property type="match status" value="1"/>
</dbReference>
<accession>A0A0J1HCI3</accession>
<dbReference type="InterPro" id="IPR021457">
    <property type="entry name" value="DUF3108"/>
</dbReference>
<proteinExistence type="predicted"/>
<protein>
    <recommendedName>
        <fullName evidence="3">DUF3108 domain-containing protein</fullName>
    </recommendedName>
</protein>
<dbReference type="Proteomes" id="UP000036097">
    <property type="component" value="Unassembled WGS sequence"/>
</dbReference>
<gene>
    <name evidence="1" type="ORF">ABT56_01340</name>
</gene>